<evidence type="ECO:0000256" key="1">
    <source>
        <dbReference type="SAM" id="Coils"/>
    </source>
</evidence>
<dbReference type="CDD" id="cd02869">
    <property type="entry name" value="PseudoU_synth_RluA_like"/>
    <property type="match status" value="1"/>
</dbReference>
<gene>
    <name evidence="3" type="ORF">F9817_07870</name>
</gene>
<dbReference type="RefSeq" id="WP_161154414.1">
    <property type="nucleotide sequence ID" value="NZ_WEKT01000010.1"/>
</dbReference>
<dbReference type="InterPro" id="IPR020103">
    <property type="entry name" value="PsdUridine_synth_cat_dom_sf"/>
</dbReference>
<dbReference type="GO" id="GO:0003723">
    <property type="term" value="F:RNA binding"/>
    <property type="evidence" value="ECO:0007669"/>
    <property type="project" value="InterPro"/>
</dbReference>
<keyword evidence="1" id="KW-0175">Coiled coil</keyword>
<proteinExistence type="predicted"/>
<dbReference type="Gene3D" id="3.30.2350.10">
    <property type="entry name" value="Pseudouridine synthase"/>
    <property type="match status" value="1"/>
</dbReference>
<dbReference type="PANTHER" id="PTHR21600:SF89">
    <property type="entry name" value="RIBOSOMAL LARGE SUBUNIT PSEUDOURIDINE SYNTHASE A"/>
    <property type="match status" value="1"/>
</dbReference>
<accession>A0A7X4RUH9</accession>
<comment type="caution">
    <text evidence="3">The sequence shown here is derived from an EMBL/GenBank/DDBJ whole genome shotgun (WGS) entry which is preliminary data.</text>
</comment>
<dbReference type="GO" id="GO:0140098">
    <property type="term" value="F:catalytic activity, acting on RNA"/>
    <property type="evidence" value="ECO:0007669"/>
    <property type="project" value="UniProtKB-ARBA"/>
</dbReference>
<reference evidence="3 4" key="1">
    <citation type="submission" date="2019-10" db="EMBL/GenBank/DDBJ databases">
        <title>Vibrio sp. nov. isolated from a shrimp pond.</title>
        <authorList>
            <person name="Gomez-Gil B."/>
            <person name="Enciso-Ibarra J."/>
            <person name="Enciso-Ibarra K."/>
            <person name="Bolan-Mejia C."/>
        </authorList>
    </citation>
    <scope>NUCLEOTIDE SEQUENCE [LARGE SCALE GENOMIC DNA]</scope>
    <source>
        <strain evidence="3 4">CAIM 722</strain>
    </source>
</reference>
<dbReference type="InterPro" id="IPR006224">
    <property type="entry name" value="PsdUridine_synth_RluA-like_CS"/>
</dbReference>
<dbReference type="GO" id="GO:0009982">
    <property type="term" value="F:pseudouridine synthase activity"/>
    <property type="evidence" value="ECO:0007669"/>
    <property type="project" value="InterPro"/>
</dbReference>
<evidence type="ECO:0000313" key="3">
    <source>
        <dbReference type="EMBL" id="MZI93114.1"/>
    </source>
</evidence>
<organism evidence="3 4">
    <name type="scientific">Vibrio eleionomae</name>
    <dbReference type="NCBI Taxonomy" id="2653505"/>
    <lineage>
        <taxon>Bacteria</taxon>
        <taxon>Pseudomonadati</taxon>
        <taxon>Pseudomonadota</taxon>
        <taxon>Gammaproteobacteria</taxon>
        <taxon>Vibrionales</taxon>
        <taxon>Vibrionaceae</taxon>
        <taxon>Vibrio</taxon>
    </lineage>
</organism>
<feature type="domain" description="Pseudouridine synthase RsuA/RluA-like" evidence="2">
    <location>
        <begin position="364"/>
        <end position="512"/>
    </location>
</feature>
<keyword evidence="4" id="KW-1185">Reference proteome</keyword>
<dbReference type="InterPro" id="IPR050188">
    <property type="entry name" value="RluA_PseudoU_synthase"/>
</dbReference>
<feature type="coiled-coil region" evidence="1">
    <location>
        <begin position="214"/>
        <end position="244"/>
    </location>
</feature>
<sequence>MSPNCFTPFTSNISHIELPLKFTYPFCYDPHPLCVIAAKELQLYIEKQQIWNHPFGLNESEPKGHGKMFGVLVVKNADGELGYLAGFSGLLAGELNQPGFVPPLFDRIKNSEVFKPEADAIADINAQVRTLSNSEELNQLQAKLAETHHYAQDELEALRLHIIEQRKIRKEKRKIFENTLSDDELQQQLDVLGKQSVSEKKQQLALKEKWQAKSDYYQSQLDAVKKKIEQLKKERRQRSAALQQHLFSQYQMLNKNGEAKPLLDIFAPLPNPVPPAGSGECAAPKMLQYAFQHQLEPICMAEFWWGRSPKSEIRKHQKYYPACQSKCFPILGHMLQGMEVDDNPLLQNPGEHTQIDIVYQDDAIVVINKPAELLSVPGVHVKDSALTRLQKQFGDCEGVFVLHRLDMSTSGLLVFALTRRANKHLQKQFITRQVQKKYVAVLEGKLSEKSGEITLPLRADLEDRPRQMVCFEHGKASHTTWQWLGDDEDGCSRVSLSPHTGRTHQLRVHCAHQQGLNMPIKGDDLYGTKDQRLHLHAEELIFTHPYTLQLMVFNAKPDF</sequence>
<evidence type="ECO:0000259" key="2">
    <source>
        <dbReference type="Pfam" id="PF00849"/>
    </source>
</evidence>
<dbReference type="PANTHER" id="PTHR21600">
    <property type="entry name" value="MITOCHONDRIAL RNA PSEUDOURIDINE SYNTHASE"/>
    <property type="match status" value="1"/>
</dbReference>
<name>A0A7X4RUH9_9VIBR</name>
<dbReference type="PROSITE" id="PS01129">
    <property type="entry name" value="PSI_RLU"/>
    <property type="match status" value="1"/>
</dbReference>
<dbReference type="SUPFAM" id="SSF55120">
    <property type="entry name" value="Pseudouridine synthase"/>
    <property type="match status" value="1"/>
</dbReference>
<dbReference type="Proteomes" id="UP000462621">
    <property type="component" value="Unassembled WGS sequence"/>
</dbReference>
<dbReference type="GO" id="GO:0000455">
    <property type="term" value="P:enzyme-directed rRNA pseudouridine synthesis"/>
    <property type="evidence" value="ECO:0007669"/>
    <property type="project" value="TreeGrafter"/>
</dbReference>
<dbReference type="EMBL" id="WEKT01000010">
    <property type="protein sequence ID" value="MZI93114.1"/>
    <property type="molecule type" value="Genomic_DNA"/>
</dbReference>
<dbReference type="Pfam" id="PF00849">
    <property type="entry name" value="PseudoU_synth_2"/>
    <property type="match status" value="1"/>
</dbReference>
<dbReference type="AlphaFoldDB" id="A0A7X4RUH9"/>
<dbReference type="InterPro" id="IPR006145">
    <property type="entry name" value="PsdUridine_synth_RsuA/RluA"/>
</dbReference>
<protein>
    <submittedName>
        <fullName evidence="3">RNA pseudouridine synthase</fullName>
    </submittedName>
</protein>
<evidence type="ECO:0000313" key="4">
    <source>
        <dbReference type="Proteomes" id="UP000462621"/>
    </source>
</evidence>